<organism evidence="2">
    <name type="scientific">marine sediment metagenome</name>
    <dbReference type="NCBI Taxonomy" id="412755"/>
    <lineage>
        <taxon>unclassified sequences</taxon>
        <taxon>metagenomes</taxon>
        <taxon>ecological metagenomes</taxon>
    </lineage>
</organism>
<comment type="caution">
    <text evidence="2">The sequence shown here is derived from an EMBL/GenBank/DDBJ whole genome shotgun (WGS) entry which is preliminary data.</text>
</comment>
<keyword evidence="1" id="KW-0175">Coiled coil</keyword>
<sequence>MKLSKYRQKHSEIVGAVIALTELLPVVKDAMDYSLSFVADSEEIAALIDENKRVLDSLEAQRESNEKEMAAVRANIQKERDHSNKKKERAIAQAKEMDAQLQKKMAEYIEKEKAEVAAHNERMNVLGAKESELSASIVRKTREESDIEKRLNKLKASIGGVG</sequence>
<feature type="coiled-coil region" evidence="1">
    <location>
        <begin position="48"/>
        <end position="129"/>
    </location>
</feature>
<proteinExistence type="predicted"/>
<evidence type="ECO:0000313" key="2">
    <source>
        <dbReference type="EMBL" id="KKN79577.1"/>
    </source>
</evidence>
<dbReference type="EMBL" id="LAZR01000244">
    <property type="protein sequence ID" value="KKN79577.1"/>
    <property type="molecule type" value="Genomic_DNA"/>
</dbReference>
<protein>
    <submittedName>
        <fullName evidence="2">Uncharacterized protein</fullName>
    </submittedName>
</protein>
<evidence type="ECO:0000256" key="1">
    <source>
        <dbReference type="SAM" id="Coils"/>
    </source>
</evidence>
<reference evidence="2" key="1">
    <citation type="journal article" date="2015" name="Nature">
        <title>Complex archaea that bridge the gap between prokaryotes and eukaryotes.</title>
        <authorList>
            <person name="Spang A."/>
            <person name="Saw J.H."/>
            <person name="Jorgensen S.L."/>
            <person name="Zaremba-Niedzwiedzka K."/>
            <person name="Martijn J."/>
            <person name="Lind A.E."/>
            <person name="van Eijk R."/>
            <person name="Schleper C."/>
            <person name="Guy L."/>
            <person name="Ettema T.J."/>
        </authorList>
    </citation>
    <scope>NUCLEOTIDE SEQUENCE</scope>
</reference>
<gene>
    <name evidence="2" type="ORF">LCGC14_0337810</name>
</gene>
<dbReference type="AlphaFoldDB" id="A0A0F9TX98"/>
<accession>A0A0F9TX98</accession>
<name>A0A0F9TX98_9ZZZZ</name>